<organism evidence="2 3">
    <name type="scientific">Ditylenchus destructor</name>
    <dbReference type="NCBI Taxonomy" id="166010"/>
    <lineage>
        <taxon>Eukaryota</taxon>
        <taxon>Metazoa</taxon>
        <taxon>Ecdysozoa</taxon>
        <taxon>Nematoda</taxon>
        <taxon>Chromadorea</taxon>
        <taxon>Rhabditida</taxon>
        <taxon>Tylenchina</taxon>
        <taxon>Tylenchomorpha</taxon>
        <taxon>Sphaerularioidea</taxon>
        <taxon>Anguinidae</taxon>
        <taxon>Anguininae</taxon>
        <taxon>Ditylenchus</taxon>
    </lineage>
</organism>
<reference evidence="2" key="1">
    <citation type="submission" date="2022-01" db="EMBL/GenBank/DDBJ databases">
        <title>Genome Sequence Resource for Two Populations of Ditylenchus destructor, the Migratory Endoparasitic Phytonematode.</title>
        <authorList>
            <person name="Zhang H."/>
            <person name="Lin R."/>
            <person name="Xie B."/>
        </authorList>
    </citation>
    <scope>NUCLEOTIDE SEQUENCE</scope>
    <source>
        <strain evidence="2">BazhouSP</strain>
    </source>
</reference>
<dbReference type="InterPro" id="IPR000210">
    <property type="entry name" value="BTB/POZ_dom"/>
</dbReference>
<name>A0AAD4MF50_9BILA</name>
<proteinExistence type="predicted"/>
<dbReference type="InterPro" id="IPR011333">
    <property type="entry name" value="SKP1/BTB/POZ_sf"/>
</dbReference>
<dbReference type="CDD" id="cd18186">
    <property type="entry name" value="BTB_POZ_ZBTB_KLHL-like"/>
    <property type="match status" value="1"/>
</dbReference>
<dbReference type="PANTHER" id="PTHR22744">
    <property type="entry name" value="HELIX LOOP HELIX PROTEIN 21-RELATED"/>
    <property type="match status" value="1"/>
</dbReference>
<sequence length="128" mass="15041">MFRSEFKEGREDEIVIEDVEYEEMIELLAVIYPSNAPINAWNLKSILKLADRFIMPAVLERCKKELRISTLNGAQKLLLAQMYNFEDLQMELAQQYKTAEDAKKLKSEPEYNQLDQKTRALLFDSINY</sequence>
<evidence type="ECO:0000313" key="2">
    <source>
        <dbReference type="EMBL" id="KAI1690905.1"/>
    </source>
</evidence>
<dbReference type="Proteomes" id="UP001201812">
    <property type="component" value="Unassembled WGS sequence"/>
</dbReference>
<dbReference type="PANTHER" id="PTHR22744:SF14">
    <property type="entry name" value="BTB DOMAIN-CONTAINING PROTEIN-RELATED"/>
    <property type="match status" value="1"/>
</dbReference>
<evidence type="ECO:0000313" key="3">
    <source>
        <dbReference type="Proteomes" id="UP001201812"/>
    </source>
</evidence>
<dbReference type="EMBL" id="JAKKPZ010001055">
    <property type="protein sequence ID" value="KAI1690905.1"/>
    <property type="molecule type" value="Genomic_DNA"/>
</dbReference>
<dbReference type="AlphaFoldDB" id="A0AAD4MF50"/>
<dbReference type="SUPFAM" id="SSF54695">
    <property type="entry name" value="POZ domain"/>
    <property type="match status" value="1"/>
</dbReference>
<dbReference type="Gene3D" id="3.30.710.10">
    <property type="entry name" value="Potassium Channel Kv1.1, Chain A"/>
    <property type="match status" value="1"/>
</dbReference>
<accession>A0AAD4MF50</accession>
<gene>
    <name evidence="2" type="ORF">DdX_22233</name>
</gene>
<evidence type="ECO:0000259" key="1">
    <source>
        <dbReference type="Pfam" id="PF00651"/>
    </source>
</evidence>
<comment type="caution">
    <text evidence="2">The sequence shown here is derived from an EMBL/GenBank/DDBJ whole genome shotgun (WGS) entry which is preliminary data.</text>
</comment>
<keyword evidence="3" id="KW-1185">Reference proteome</keyword>
<feature type="domain" description="BTB" evidence="1">
    <location>
        <begin position="1"/>
        <end position="67"/>
    </location>
</feature>
<dbReference type="Pfam" id="PF00651">
    <property type="entry name" value="BTB"/>
    <property type="match status" value="1"/>
</dbReference>
<protein>
    <submittedName>
        <fullName evidence="2">BTB/POZ domain-containing protein</fullName>
    </submittedName>
</protein>